<protein>
    <recommendedName>
        <fullName evidence="8">L-lactate permease</fullName>
    </recommendedName>
</protein>
<evidence type="ECO:0000256" key="4">
    <source>
        <dbReference type="ARBA" id="ARBA00022475"/>
    </source>
</evidence>
<evidence type="ECO:0000256" key="2">
    <source>
        <dbReference type="ARBA" id="ARBA00010100"/>
    </source>
</evidence>
<keyword evidence="10" id="KW-1185">Reference proteome</keyword>
<feature type="transmembrane region" description="Helical" evidence="8">
    <location>
        <begin position="218"/>
        <end position="237"/>
    </location>
</feature>
<dbReference type="GO" id="GO:0005886">
    <property type="term" value="C:plasma membrane"/>
    <property type="evidence" value="ECO:0007669"/>
    <property type="project" value="UniProtKB-SubCell"/>
</dbReference>
<comment type="subcellular location">
    <subcellularLocation>
        <location evidence="1 8">Cell membrane</location>
        <topology evidence="1 8">Multi-pass membrane protein</topology>
    </subcellularLocation>
</comment>
<evidence type="ECO:0000256" key="5">
    <source>
        <dbReference type="ARBA" id="ARBA00022692"/>
    </source>
</evidence>
<evidence type="ECO:0000256" key="1">
    <source>
        <dbReference type="ARBA" id="ARBA00004651"/>
    </source>
</evidence>
<keyword evidence="7 8" id="KW-0472">Membrane</keyword>
<feature type="transmembrane region" description="Helical" evidence="8">
    <location>
        <begin position="244"/>
        <end position="264"/>
    </location>
</feature>
<dbReference type="AlphaFoldDB" id="A4J6K1"/>
<comment type="function">
    <text evidence="8">Uptake of L-lactate across the membrane. Can also transport D-lactate and glycolate.</text>
</comment>
<dbReference type="InterPro" id="IPR003804">
    <property type="entry name" value="Lactate_perm"/>
</dbReference>
<dbReference type="EMBL" id="CP000612">
    <property type="protein sequence ID" value="ABO50704.1"/>
    <property type="molecule type" value="Genomic_DNA"/>
</dbReference>
<dbReference type="STRING" id="349161.Dred_2189"/>
<name>A4J6K1_DESRM</name>
<feature type="transmembrane region" description="Helical" evidence="8">
    <location>
        <begin position="12"/>
        <end position="32"/>
    </location>
</feature>
<feature type="transmembrane region" description="Helical" evidence="8">
    <location>
        <begin position="39"/>
        <end position="56"/>
    </location>
</feature>
<comment type="similarity">
    <text evidence="2 8">Belongs to the lactate permease family.</text>
</comment>
<evidence type="ECO:0000313" key="10">
    <source>
        <dbReference type="Proteomes" id="UP000001556"/>
    </source>
</evidence>
<keyword evidence="4 8" id="KW-1003">Cell membrane</keyword>
<feature type="transmembrane region" description="Helical" evidence="8">
    <location>
        <begin position="383"/>
        <end position="400"/>
    </location>
</feature>
<feature type="transmembrane region" description="Helical" evidence="8">
    <location>
        <begin position="507"/>
        <end position="528"/>
    </location>
</feature>
<keyword evidence="5 8" id="KW-0812">Transmembrane</keyword>
<dbReference type="eggNOG" id="COG1620">
    <property type="taxonomic scope" value="Bacteria"/>
</dbReference>
<dbReference type="KEGG" id="drm:Dred_2189"/>
<evidence type="ECO:0000313" key="9">
    <source>
        <dbReference type="EMBL" id="ABO50704.1"/>
    </source>
</evidence>
<feature type="transmembrane region" description="Helical" evidence="8">
    <location>
        <begin position="284"/>
        <end position="306"/>
    </location>
</feature>
<dbReference type="Pfam" id="PF02652">
    <property type="entry name" value="Lactate_perm"/>
    <property type="match status" value="1"/>
</dbReference>
<dbReference type="GO" id="GO:0015129">
    <property type="term" value="F:lactate transmembrane transporter activity"/>
    <property type="evidence" value="ECO:0007669"/>
    <property type="project" value="UniProtKB-UniRule"/>
</dbReference>
<proteinExistence type="inferred from homology"/>
<feature type="transmembrane region" description="Helical" evidence="8">
    <location>
        <begin position="194"/>
        <end position="212"/>
    </location>
</feature>
<dbReference type="Proteomes" id="UP000001556">
    <property type="component" value="Chromosome"/>
</dbReference>
<dbReference type="NCBIfam" id="TIGR00795">
    <property type="entry name" value="lctP"/>
    <property type="match status" value="1"/>
</dbReference>
<evidence type="ECO:0000256" key="6">
    <source>
        <dbReference type="ARBA" id="ARBA00022989"/>
    </source>
</evidence>
<dbReference type="PANTHER" id="PTHR30003:SF0">
    <property type="entry name" value="GLYCOLATE PERMEASE GLCA-RELATED"/>
    <property type="match status" value="1"/>
</dbReference>
<feature type="transmembrane region" description="Helical" evidence="8">
    <location>
        <begin position="152"/>
        <end position="173"/>
    </location>
</feature>
<sequence length="586" mass="64674">MMWEQIITPFENQYLSAFVASIPISFLFFTLYSRVRIHIAGFLTLLVTTGVAIFVYGMPFKLAAWSSFYGGMTGMFSIGWIMLSSLFLYKLTVKTGQIHIITWSIQSITRDHRLQCLLVALCLGAFLENLAGYSTSVAITSGILVALGFRPIYAAVLCLITSISFGFMGVPIITAGLTSDIDMMAVSQMVGRQLPILSFLLPFWLVFILAGWKGTKEVWLPILVCGISFAGVQWFAANYIFLSIVNTLAAVTTMIIMVFFLRNWQPKDVWHSQKTSSFYPNEKISFSTVLSAWLPYIIMTIFIINWSFKPVQDFLNTFTVYVAVSTLNNTIIASGKPIEVYLSLSLLSSVGTVIFISAIINAYIYKVCHKELITLLGQAVRNLFLPLVGISLIIGVSYLMNWSGMIASMANVIASANGLLPMFAPILGWLGVFITGSDVSSNTLMAKLQANTAQIVGFDPVLTVAANHSGGAVAKMISPEAIGAAASATGLNGREDDIFSYTLTHSLFFLSFLCFLTYLQAYTFKWLIPSYHKVLGITAEMVNYKIEGYKLMILMLGLVLVLALFSSKLKGKDNKQNEHTNRVKTL</sequence>
<organism evidence="9 10">
    <name type="scientific">Desulforamulus reducens (strain ATCC BAA-1160 / DSM 100696 / MI-1)</name>
    <name type="common">Desulfotomaculum reducens</name>
    <dbReference type="NCBI Taxonomy" id="349161"/>
    <lineage>
        <taxon>Bacteria</taxon>
        <taxon>Bacillati</taxon>
        <taxon>Bacillota</taxon>
        <taxon>Clostridia</taxon>
        <taxon>Eubacteriales</taxon>
        <taxon>Peptococcaceae</taxon>
        <taxon>Desulforamulus</taxon>
    </lineage>
</organism>
<gene>
    <name evidence="9" type="ordered locus">Dred_2189</name>
</gene>
<accession>A4J6K1</accession>
<dbReference type="GO" id="GO:0015295">
    <property type="term" value="F:solute:proton symporter activity"/>
    <property type="evidence" value="ECO:0007669"/>
    <property type="project" value="TreeGrafter"/>
</dbReference>
<feature type="transmembrane region" description="Helical" evidence="8">
    <location>
        <begin position="412"/>
        <end position="435"/>
    </location>
</feature>
<feature type="transmembrane region" description="Helical" evidence="8">
    <location>
        <begin position="68"/>
        <end position="89"/>
    </location>
</feature>
<evidence type="ECO:0000256" key="3">
    <source>
        <dbReference type="ARBA" id="ARBA00022448"/>
    </source>
</evidence>
<reference evidence="9 10" key="1">
    <citation type="submission" date="2007-03" db="EMBL/GenBank/DDBJ databases">
        <title>Complete sequence of Desulfotomaculum reducens MI-1.</title>
        <authorList>
            <consortium name="US DOE Joint Genome Institute"/>
            <person name="Copeland A."/>
            <person name="Lucas S."/>
            <person name="Lapidus A."/>
            <person name="Barry K."/>
            <person name="Detter J.C."/>
            <person name="Glavina del Rio T."/>
            <person name="Hammon N."/>
            <person name="Israni S."/>
            <person name="Dalin E."/>
            <person name="Tice H."/>
            <person name="Pitluck S."/>
            <person name="Sims D."/>
            <person name="Brettin T."/>
            <person name="Bruce D."/>
            <person name="Han C."/>
            <person name="Tapia R."/>
            <person name="Schmutz J."/>
            <person name="Larimer F."/>
            <person name="Land M."/>
            <person name="Hauser L."/>
            <person name="Kyrpides N."/>
            <person name="Kim E."/>
            <person name="Tebo B.M."/>
            <person name="Richardson P."/>
        </authorList>
    </citation>
    <scope>NUCLEOTIDE SEQUENCE [LARGE SCALE GENOMIC DNA]</scope>
    <source>
        <strain evidence="9 10">MI-1</strain>
    </source>
</reference>
<feature type="transmembrane region" description="Helical" evidence="8">
    <location>
        <begin position="548"/>
        <end position="565"/>
    </location>
</feature>
<evidence type="ECO:0000256" key="7">
    <source>
        <dbReference type="ARBA" id="ARBA00023136"/>
    </source>
</evidence>
<keyword evidence="6 8" id="KW-1133">Transmembrane helix</keyword>
<keyword evidence="3 8" id="KW-0813">Transport</keyword>
<dbReference type="PANTHER" id="PTHR30003">
    <property type="entry name" value="L-LACTATE PERMEASE"/>
    <property type="match status" value="1"/>
</dbReference>
<dbReference type="HOGENOM" id="CLU_021628_0_0_9"/>
<feature type="transmembrane region" description="Helical" evidence="8">
    <location>
        <begin position="341"/>
        <end position="363"/>
    </location>
</feature>
<evidence type="ECO:0000256" key="8">
    <source>
        <dbReference type="RuleBase" id="RU365092"/>
    </source>
</evidence>